<keyword evidence="1" id="KW-1133">Transmembrane helix</keyword>
<feature type="transmembrane region" description="Helical" evidence="1">
    <location>
        <begin position="42"/>
        <end position="61"/>
    </location>
</feature>
<dbReference type="InterPro" id="IPR021344">
    <property type="entry name" value="DUF2970"/>
</dbReference>
<dbReference type="Pfam" id="PF11174">
    <property type="entry name" value="DUF2970"/>
    <property type="match status" value="1"/>
</dbReference>
<name>A0ABV8MNJ8_9NEIS</name>
<reference evidence="3" key="1">
    <citation type="journal article" date="2019" name="Int. J. Syst. Evol. Microbiol.">
        <title>The Global Catalogue of Microorganisms (GCM) 10K type strain sequencing project: providing services to taxonomists for standard genome sequencing and annotation.</title>
        <authorList>
            <consortium name="The Broad Institute Genomics Platform"/>
            <consortium name="The Broad Institute Genome Sequencing Center for Infectious Disease"/>
            <person name="Wu L."/>
            <person name="Ma J."/>
        </authorList>
    </citation>
    <scope>NUCLEOTIDE SEQUENCE [LARGE SCALE GENOMIC DNA]</scope>
    <source>
        <strain evidence="3">LMG 29894</strain>
    </source>
</reference>
<evidence type="ECO:0000313" key="2">
    <source>
        <dbReference type="EMBL" id="MFC4159489.1"/>
    </source>
</evidence>
<comment type="caution">
    <text evidence="2">The sequence shown here is derived from an EMBL/GenBank/DDBJ whole genome shotgun (WGS) entry which is preliminary data.</text>
</comment>
<organism evidence="2 3">
    <name type="scientific">Chitinimonas lacunae</name>
    <dbReference type="NCBI Taxonomy" id="1963018"/>
    <lineage>
        <taxon>Bacteria</taxon>
        <taxon>Pseudomonadati</taxon>
        <taxon>Pseudomonadota</taxon>
        <taxon>Betaproteobacteria</taxon>
        <taxon>Neisseriales</taxon>
        <taxon>Chitinibacteraceae</taxon>
        <taxon>Chitinimonas</taxon>
    </lineage>
</organism>
<sequence>MSERHGVRGILQAIGAVLSAFSGIRRGKDSQSDLSRLRPYQIIIAGLLCAALLIGGLLTLVRSIVN</sequence>
<dbReference type="EMBL" id="JBHSBU010000001">
    <property type="protein sequence ID" value="MFC4159489.1"/>
    <property type="molecule type" value="Genomic_DNA"/>
</dbReference>
<evidence type="ECO:0000313" key="3">
    <source>
        <dbReference type="Proteomes" id="UP001595791"/>
    </source>
</evidence>
<keyword evidence="3" id="KW-1185">Reference proteome</keyword>
<keyword evidence="1" id="KW-0472">Membrane</keyword>
<keyword evidence="1" id="KW-0812">Transmembrane</keyword>
<protein>
    <submittedName>
        <fullName evidence="2">DUF2970 domain-containing protein</fullName>
    </submittedName>
</protein>
<proteinExistence type="predicted"/>
<dbReference type="Proteomes" id="UP001595791">
    <property type="component" value="Unassembled WGS sequence"/>
</dbReference>
<accession>A0ABV8MNJ8</accession>
<evidence type="ECO:0000256" key="1">
    <source>
        <dbReference type="SAM" id="Phobius"/>
    </source>
</evidence>
<gene>
    <name evidence="2" type="ORF">ACFOW7_09000</name>
</gene>
<dbReference type="RefSeq" id="WP_378163295.1">
    <property type="nucleotide sequence ID" value="NZ_JBHSBU010000001.1"/>
</dbReference>